<dbReference type="GO" id="GO:0005634">
    <property type="term" value="C:nucleus"/>
    <property type="evidence" value="ECO:0007669"/>
    <property type="project" value="UniProtKB-SubCell"/>
</dbReference>
<dbReference type="GO" id="GO:0003677">
    <property type="term" value="F:DNA binding"/>
    <property type="evidence" value="ECO:0007669"/>
    <property type="project" value="UniProtKB-KW"/>
</dbReference>
<evidence type="ECO:0000256" key="8">
    <source>
        <dbReference type="SAM" id="MobiDB-lite"/>
    </source>
</evidence>
<dbReference type="SMART" id="SM00066">
    <property type="entry name" value="GAL4"/>
    <property type="match status" value="1"/>
</dbReference>
<dbReference type="InterPro" id="IPR001138">
    <property type="entry name" value="Zn2Cys6_DnaBD"/>
</dbReference>
<dbReference type="Pfam" id="PF04082">
    <property type="entry name" value="Fungal_trans"/>
    <property type="match status" value="1"/>
</dbReference>
<dbReference type="Proteomes" id="UP000275078">
    <property type="component" value="Unassembled WGS sequence"/>
</dbReference>
<keyword evidence="3" id="KW-0862">Zinc</keyword>
<dbReference type="GO" id="GO:0006351">
    <property type="term" value="P:DNA-templated transcription"/>
    <property type="evidence" value="ECO:0007669"/>
    <property type="project" value="InterPro"/>
</dbReference>
<reference evidence="10 11" key="1">
    <citation type="journal article" date="2018" name="Nat. Ecol. Evol.">
        <title>Pezizomycetes genomes reveal the molecular basis of ectomycorrhizal truffle lifestyle.</title>
        <authorList>
            <person name="Murat C."/>
            <person name="Payen T."/>
            <person name="Noel B."/>
            <person name="Kuo A."/>
            <person name="Morin E."/>
            <person name="Chen J."/>
            <person name="Kohler A."/>
            <person name="Krizsan K."/>
            <person name="Balestrini R."/>
            <person name="Da Silva C."/>
            <person name="Montanini B."/>
            <person name="Hainaut M."/>
            <person name="Levati E."/>
            <person name="Barry K.W."/>
            <person name="Belfiori B."/>
            <person name="Cichocki N."/>
            <person name="Clum A."/>
            <person name="Dockter R.B."/>
            <person name="Fauchery L."/>
            <person name="Guy J."/>
            <person name="Iotti M."/>
            <person name="Le Tacon F."/>
            <person name="Lindquist E.A."/>
            <person name="Lipzen A."/>
            <person name="Malagnac F."/>
            <person name="Mello A."/>
            <person name="Molinier V."/>
            <person name="Miyauchi S."/>
            <person name="Poulain J."/>
            <person name="Riccioni C."/>
            <person name="Rubini A."/>
            <person name="Sitrit Y."/>
            <person name="Splivallo R."/>
            <person name="Traeger S."/>
            <person name="Wang M."/>
            <person name="Zifcakova L."/>
            <person name="Wipf D."/>
            <person name="Zambonelli A."/>
            <person name="Paolocci F."/>
            <person name="Nowrousian M."/>
            <person name="Ottonello S."/>
            <person name="Baldrian P."/>
            <person name="Spatafora J.W."/>
            <person name="Henrissat B."/>
            <person name="Nagy L.G."/>
            <person name="Aury J.M."/>
            <person name="Wincker P."/>
            <person name="Grigoriev I.V."/>
            <person name="Bonfante P."/>
            <person name="Martin F.M."/>
        </authorList>
    </citation>
    <scope>NUCLEOTIDE SEQUENCE [LARGE SCALE GENOMIC DNA]</scope>
    <source>
        <strain evidence="10 11">RN42</strain>
    </source>
</reference>
<evidence type="ECO:0000256" key="3">
    <source>
        <dbReference type="ARBA" id="ARBA00022833"/>
    </source>
</evidence>
<feature type="compositionally biased region" description="Polar residues" evidence="8">
    <location>
        <begin position="678"/>
        <end position="692"/>
    </location>
</feature>
<evidence type="ECO:0000313" key="11">
    <source>
        <dbReference type="Proteomes" id="UP000275078"/>
    </source>
</evidence>
<dbReference type="InterPro" id="IPR007219">
    <property type="entry name" value="XnlR_reg_dom"/>
</dbReference>
<name>A0A3N4IPP7_ASCIM</name>
<dbReference type="Pfam" id="PF00172">
    <property type="entry name" value="Zn_clus"/>
    <property type="match status" value="1"/>
</dbReference>
<keyword evidence="7" id="KW-0539">Nucleus</keyword>
<dbReference type="PANTHER" id="PTHR31313">
    <property type="entry name" value="TY1 ENHANCER ACTIVATOR"/>
    <property type="match status" value="1"/>
</dbReference>
<keyword evidence="4" id="KW-0805">Transcription regulation</keyword>
<dbReference type="AlphaFoldDB" id="A0A3N4IPP7"/>
<organism evidence="10 11">
    <name type="scientific">Ascobolus immersus RN42</name>
    <dbReference type="NCBI Taxonomy" id="1160509"/>
    <lineage>
        <taxon>Eukaryota</taxon>
        <taxon>Fungi</taxon>
        <taxon>Dikarya</taxon>
        <taxon>Ascomycota</taxon>
        <taxon>Pezizomycotina</taxon>
        <taxon>Pezizomycetes</taxon>
        <taxon>Pezizales</taxon>
        <taxon>Ascobolaceae</taxon>
        <taxon>Ascobolus</taxon>
    </lineage>
</organism>
<keyword evidence="11" id="KW-1185">Reference proteome</keyword>
<dbReference type="GO" id="GO:0000981">
    <property type="term" value="F:DNA-binding transcription factor activity, RNA polymerase II-specific"/>
    <property type="evidence" value="ECO:0007669"/>
    <property type="project" value="InterPro"/>
</dbReference>
<feature type="compositionally biased region" description="Low complexity" evidence="8">
    <location>
        <begin position="664"/>
        <end position="677"/>
    </location>
</feature>
<dbReference type="Gene3D" id="4.10.240.10">
    <property type="entry name" value="Zn(2)-C6 fungal-type DNA-binding domain"/>
    <property type="match status" value="1"/>
</dbReference>
<evidence type="ECO:0000256" key="4">
    <source>
        <dbReference type="ARBA" id="ARBA00023015"/>
    </source>
</evidence>
<dbReference type="OrthoDB" id="2283631at2759"/>
<evidence type="ECO:0000256" key="7">
    <source>
        <dbReference type="ARBA" id="ARBA00023242"/>
    </source>
</evidence>
<dbReference type="CDD" id="cd00067">
    <property type="entry name" value="GAL4"/>
    <property type="match status" value="1"/>
</dbReference>
<evidence type="ECO:0000256" key="5">
    <source>
        <dbReference type="ARBA" id="ARBA00023125"/>
    </source>
</evidence>
<dbReference type="PANTHER" id="PTHR31313:SF79">
    <property type="entry name" value="C6 FINGER DOMAIN-CONTAINING PROTEIN"/>
    <property type="match status" value="1"/>
</dbReference>
<accession>A0A3N4IPP7</accession>
<sequence>MQQKLSLSPTGLDGSRENHRNYVFVDEHNRHKRLKVMRACEGCRRRKIKCDAATTNSWPCSACVRLKLTCLPPQLQYAGEFAAQTQVILDSGEGVPDYDGHGGGEDDYGGMGPKGFRPPGGTSYRNVPLDHHGAAIAFQHPMSQAGGMESPMQPMQQQYPHVSDYHQPWEPEPAIPTAASVAGVLGQLKIEDSGVASYISAQGANLAKTPAYEPWEEFQANPSFMPAQHDFAVKIPPEKMPSDQEAMELFSIYFEHVHPYIPVVNKTAFYAQWHNARDNISPLLLEAMFACAARLQAGSSDSLRGMDWISMATRHMECFMDVPRISTVQALLLLLKARESAPQRGYFFRSWMSVVSIIAMARDLKLDKHYDMHKNQQCHDSPLDCMTRTRIWQAIFVFELMICAPQGRDIMSCNPDCVDLSVPARTADLDEDEVAIHRDFVYFVYLVKNIRRMNDVHAKLKQTPNWRHDPEFLECGPSLENWSYHIPPSLHIEVPMDLSVPMPPLHSHFSANLQTYYNLAKIMLNRPALSFVRDFTPGGEWKEHLTICYTSAKAIVRLSEAIWEHYGMLGVKSMMRGVNFTIYAVLTCTMIHMIAATCPDPDFNTDAKEYFTKAMRILERCIDISASSETKGQIEALREAFSLDLSRPFVLNPNIPFYQPLVQMQQQQPPQVRPQPVNRNTSYSQGETGNPFQQPPLSPPQSSSGEDGKGDSPAAVHSLVMMSTGQRPMSMYDTNLEWNPQKLLESWGAAFPGVNGAPQRPAVRPMQQNGVDPMARRPSQAQIPPQPTHAFGVSPAMWHDSVTAVYGETGKRPFPFGDDHVWVPTGQEALSPMPVTTMSQNGMGQIQVSMADAH</sequence>
<keyword evidence="6" id="KW-0804">Transcription</keyword>
<evidence type="ECO:0000313" key="10">
    <source>
        <dbReference type="EMBL" id="RPA86708.1"/>
    </source>
</evidence>
<dbReference type="InterPro" id="IPR051615">
    <property type="entry name" value="Transcr_Regulatory_Elem"/>
</dbReference>
<dbReference type="PROSITE" id="PS00463">
    <property type="entry name" value="ZN2_CY6_FUNGAL_1"/>
    <property type="match status" value="1"/>
</dbReference>
<gene>
    <name evidence="10" type="ORF">BJ508DRAFT_203720</name>
</gene>
<dbReference type="EMBL" id="ML119648">
    <property type="protein sequence ID" value="RPA86708.1"/>
    <property type="molecule type" value="Genomic_DNA"/>
</dbReference>
<evidence type="ECO:0000256" key="1">
    <source>
        <dbReference type="ARBA" id="ARBA00004123"/>
    </source>
</evidence>
<feature type="region of interest" description="Disordered" evidence="8">
    <location>
        <begin position="664"/>
        <end position="714"/>
    </location>
</feature>
<keyword evidence="5" id="KW-0238">DNA-binding</keyword>
<dbReference type="SMART" id="SM00906">
    <property type="entry name" value="Fungal_trans"/>
    <property type="match status" value="1"/>
</dbReference>
<protein>
    <recommendedName>
        <fullName evidence="9">Zn(2)-C6 fungal-type domain-containing protein</fullName>
    </recommendedName>
</protein>
<comment type="subcellular location">
    <subcellularLocation>
        <location evidence="1">Nucleus</location>
    </subcellularLocation>
</comment>
<feature type="domain" description="Zn(2)-C6 fungal-type" evidence="9">
    <location>
        <begin position="39"/>
        <end position="70"/>
    </location>
</feature>
<evidence type="ECO:0000256" key="6">
    <source>
        <dbReference type="ARBA" id="ARBA00023163"/>
    </source>
</evidence>
<dbReference type="STRING" id="1160509.A0A3N4IPP7"/>
<dbReference type="PROSITE" id="PS50048">
    <property type="entry name" value="ZN2_CY6_FUNGAL_2"/>
    <property type="match status" value="1"/>
</dbReference>
<dbReference type="GO" id="GO:0008270">
    <property type="term" value="F:zinc ion binding"/>
    <property type="evidence" value="ECO:0007669"/>
    <property type="project" value="InterPro"/>
</dbReference>
<dbReference type="CDD" id="cd12148">
    <property type="entry name" value="fungal_TF_MHR"/>
    <property type="match status" value="1"/>
</dbReference>
<evidence type="ECO:0000256" key="2">
    <source>
        <dbReference type="ARBA" id="ARBA00022723"/>
    </source>
</evidence>
<evidence type="ECO:0000259" key="9">
    <source>
        <dbReference type="PROSITE" id="PS50048"/>
    </source>
</evidence>
<proteinExistence type="predicted"/>
<dbReference type="SUPFAM" id="SSF57701">
    <property type="entry name" value="Zn2/Cys6 DNA-binding domain"/>
    <property type="match status" value="1"/>
</dbReference>
<keyword evidence="2" id="KW-0479">Metal-binding</keyword>
<dbReference type="InterPro" id="IPR036864">
    <property type="entry name" value="Zn2-C6_fun-type_DNA-bd_sf"/>
</dbReference>